<dbReference type="AlphaFoldDB" id="A0A835AGE4"/>
<name>A0A835AGE4_9POAL</name>
<evidence type="ECO:0000313" key="3">
    <source>
        <dbReference type="Proteomes" id="UP000636709"/>
    </source>
</evidence>
<sequence>MAAPRPRPQLARINAMRHSSYPGGGDEVEGAAADPAPVDLCSEFASQTSFRIRGGRGGRAEVDDLFRKLGLSGPEDFTIPPALYAATMAHTSSRSRSRRQSLEASRGRDAEGSAPHELPEISGRDATVAARLEVAVEGEQACWPLN</sequence>
<gene>
    <name evidence="2" type="ORF">HU200_055023</name>
</gene>
<dbReference type="OrthoDB" id="1746562at2759"/>
<dbReference type="EMBL" id="JACEFO010002355">
    <property type="protein sequence ID" value="KAF8664007.1"/>
    <property type="molecule type" value="Genomic_DNA"/>
</dbReference>
<accession>A0A835AGE4</accession>
<feature type="region of interest" description="Disordered" evidence="1">
    <location>
        <begin position="88"/>
        <end position="125"/>
    </location>
</feature>
<comment type="caution">
    <text evidence="2">The sequence shown here is derived from an EMBL/GenBank/DDBJ whole genome shotgun (WGS) entry which is preliminary data.</text>
</comment>
<feature type="region of interest" description="Disordered" evidence="1">
    <location>
        <begin position="1"/>
        <end position="33"/>
    </location>
</feature>
<organism evidence="2 3">
    <name type="scientific">Digitaria exilis</name>
    <dbReference type="NCBI Taxonomy" id="1010633"/>
    <lineage>
        <taxon>Eukaryota</taxon>
        <taxon>Viridiplantae</taxon>
        <taxon>Streptophyta</taxon>
        <taxon>Embryophyta</taxon>
        <taxon>Tracheophyta</taxon>
        <taxon>Spermatophyta</taxon>
        <taxon>Magnoliopsida</taxon>
        <taxon>Liliopsida</taxon>
        <taxon>Poales</taxon>
        <taxon>Poaceae</taxon>
        <taxon>PACMAD clade</taxon>
        <taxon>Panicoideae</taxon>
        <taxon>Panicodae</taxon>
        <taxon>Paniceae</taxon>
        <taxon>Anthephorinae</taxon>
        <taxon>Digitaria</taxon>
    </lineage>
</organism>
<evidence type="ECO:0000256" key="1">
    <source>
        <dbReference type="SAM" id="MobiDB-lite"/>
    </source>
</evidence>
<proteinExistence type="predicted"/>
<dbReference type="Proteomes" id="UP000636709">
    <property type="component" value="Unassembled WGS sequence"/>
</dbReference>
<evidence type="ECO:0000313" key="2">
    <source>
        <dbReference type="EMBL" id="KAF8664007.1"/>
    </source>
</evidence>
<reference evidence="2" key="1">
    <citation type="submission" date="2020-07" db="EMBL/GenBank/DDBJ databases">
        <title>Genome sequence and genetic diversity analysis of an under-domesticated orphan crop, white fonio (Digitaria exilis).</title>
        <authorList>
            <person name="Bennetzen J.L."/>
            <person name="Chen S."/>
            <person name="Ma X."/>
            <person name="Wang X."/>
            <person name="Yssel A.E.J."/>
            <person name="Chaluvadi S.R."/>
            <person name="Johnson M."/>
            <person name="Gangashetty P."/>
            <person name="Hamidou F."/>
            <person name="Sanogo M.D."/>
            <person name="Zwaenepoel A."/>
            <person name="Wallace J."/>
            <person name="Van De Peer Y."/>
            <person name="Van Deynze A."/>
        </authorList>
    </citation>
    <scope>NUCLEOTIDE SEQUENCE</scope>
    <source>
        <tissue evidence="2">Leaves</tissue>
    </source>
</reference>
<keyword evidence="3" id="KW-1185">Reference proteome</keyword>
<protein>
    <submittedName>
        <fullName evidence="2">Uncharacterized protein</fullName>
    </submittedName>
</protein>